<evidence type="ECO:0000313" key="6">
    <source>
        <dbReference type="EMBL" id="SFC50936.1"/>
    </source>
</evidence>
<dbReference type="AlphaFoldDB" id="A0AAQ1HSI5"/>
<dbReference type="EMBL" id="FOLS01000006">
    <property type="protein sequence ID" value="SFC50936.1"/>
    <property type="molecule type" value="Genomic_DNA"/>
</dbReference>
<dbReference type="RefSeq" id="WP_074979066.1">
    <property type="nucleotide sequence ID" value="NZ_FOLS01000006.1"/>
</dbReference>
<gene>
    <name evidence="6" type="ORF">SAMN05216577_106176</name>
</gene>
<dbReference type="PANTHER" id="PTHR30537:SF72">
    <property type="entry name" value="LYSR FAMILY TRANSCRIPTIONAL REGULATOR"/>
    <property type="match status" value="1"/>
</dbReference>
<keyword evidence="4" id="KW-0804">Transcription</keyword>
<dbReference type="InterPro" id="IPR000847">
    <property type="entry name" value="LysR_HTH_N"/>
</dbReference>
<dbReference type="FunFam" id="1.10.10.10:FF:000001">
    <property type="entry name" value="LysR family transcriptional regulator"/>
    <property type="match status" value="1"/>
</dbReference>
<dbReference type="Gene3D" id="1.10.10.10">
    <property type="entry name" value="Winged helix-like DNA-binding domain superfamily/Winged helix DNA-binding domain"/>
    <property type="match status" value="1"/>
</dbReference>
<dbReference type="GO" id="GO:0003700">
    <property type="term" value="F:DNA-binding transcription factor activity"/>
    <property type="evidence" value="ECO:0007669"/>
    <property type="project" value="InterPro"/>
</dbReference>
<dbReference type="Pfam" id="PF03466">
    <property type="entry name" value="LysR_substrate"/>
    <property type="match status" value="1"/>
</dbReference>
<comment type="caution">
    <text evidence="6">The sequence shown here is derived from an EMBL/GenBank/DDBJ whole genome shotgun (WGS) entry which is preliminary data.</text>
</comment>
<dbReference type="GO" id="GO:0043565">
    <property type="term" value="F:sequence-specific DNA binding"/>
    <property type="evidence" value="ECO:0007669"/>
    <property type="project" value="TreeGrafter"/>
</dbReference>
<keyword evidence="7" id="KW-1185">Reference proteome</keyword>
<protein>
    <submittedName>
        <fullName evidence="6">DNA-binding transcriptional regulator, LysR family</fullName>
    </submittedName>
</protein>
<proteinExistence type="inferred from homology"/>
<dbReference type="Gene3D" id="3.40.190.290">
    <property type="match status" value="1"/>
</dbReference>
<dbReference type="PRINTS" id="PR00039">
    <property type="entry name" value="HTHLYSR"/>
</dbReference>
<dbReference type="PANTHER" id="PTHR30537">
    <property type="entry name" value="HTH-TYPE TRANSCRIPTIONAL REGULATOR"/>
    <property type="match status" value="1"/>
</dbReference>
<evidence type="ECO:0000256" key="1">
    <source>
        <dbReference type="ARBA" id="ARBA00009437"/>
    </source>
</evidence>
<dbReference type="InterPro" id="IPR005119">
    <property type="entry name" value="LysR_subst-bd"/>
</dbReference>
<dbReference type="PROSITE" id="PS50931">
    <property type="entry name" value="HTH_LYSR"/>
    <property type="match status" value="1"/>
</dbReference>
<keyword evidence="2" id="KW-0805">Transcription regulation</keyword>
<evidence type="ECO:0000256" key="2">
    <source>
        <dbReference type="ARBA" id="ARBA00023015"/>
    </source>
</evidence>
<evidence type="ECO:0000259" key="5">
    <source>
        <dbReference type="PROSITE" id="PS50931"/>
    </source>
</evidence>
<dbReference type="InterPro" id="IPR058163">
    <property type="entry name" value="LysR-type_TF_proteobact-type"/>
</dbReference>
<organism evidence="6 7">
    <name type="scientific">Pseudomonas citronellolis</name>
    <dbReference type="NCBI Taxonomy" id="53408"/>
    <lineage>
        <taxon>Bacteria</taxon>
        <taxon>Pseudomonadati</taxon>
        <taxon>Pseudomonadota</taxon>
        <taxon>Gammaproteobacteria</taxon>
        <taxon>Pseudomonadales</taxon>
        <taxon>Pseudomonadaceae</taxon>
        <taxon>Pseudomonas</taxon>
    </lineage>
</organism>
<dbReference type="InterPro" id="IPR036390">
    <property type="entry name" value="WH_DNA-bd_sf"/>
</dbReference>
<reference evidence="6 7" key="1">
    <citation type="submission" date="2016-10" db="EMBL/GenBank/DDBJ databases">
        <authorList>
            <person name="Varghese N."/>
            <person name="Submissions S."/>
        </authorList>
    </citation>
    <scope>NUCLEOTIDE SEQUENCE [LARGE SCALE GENOMIC DNA]</scope>
    <source>
        <strain evidence="6 7">LMG 18378</strain>
    </source>
</reference>
<name>A0AAQ1HSI5_9PSED</name>
<dbReference type="InterPro" id="IPR036388">
    <property type="entry name" value="WH-like_DNA-bd_sf"/>
</dbReference>
<evidence type="ECO:0000313" key="7">
    <source>
        <dbReference type="Proteomes" id="UP000183385"/>
    </source>
</evidence>
<keyword evidence="3 6" id="KW-0238">DNA-binding</keyword>
<dbReference type="SUPFAM" id="SSF46785">
    <property type="entry name" value="Winged helix' DNA-binding domain"/>
    <property type="match status" value="1"/>
</dbReference>
<evidence type="ECO:0000256" key="4">
    <source>
        <dbReference type="ARBA" id="ARBA00023163"/>
    </source>
</evidence>
<dbReference type="Pfam" id="PF00126">
    <property type="entry name" value="HTH_1"/>
    <property type="match status" value="1"/>
</dbReference>
<dbReference type="CDD" id="cd08476">
    <property type="entry name" value="PBP2_CrgA_like_7"/>
    <property type="match status" value="1"/>
</dbReference>
<sequence>MDSLNGLRVFLQVAETLSFAQAARLLGLSASAVGKSVARLEERLGVRLFHRSTRSLSLSNEGLLFLERCRRVLDELAAAEQELAQATQQARGRLKISMPLVSGLFPQVLPEFMRCYPRIQLDIDFTDRLVDVIEEGFDLVVRSGELRDSRLKARQLGDFHLLLVAAPAYLRQYGTPRRPADLAGHLCLHYRFPSTGKLQKWPLRLAPGEAEPRLDGGLTCNTADTLISVAGQGMGIACLPDFAVRGALADGSLVQVLAEHSEHQGSFHALWPAGRRMPLKLRVFLDFLGDRLFAAR</sequence>
<dbReference type="SUPFAM" id="SSF53850">
    <property type="entry name" value="Periplasmic binding protein-like II"/>
    <property type="match status" value="1"/>
</dbReference>
<feature type="domain" description="HTH lysR-type" evidence="5">
    <location>
        <begin position="1"/>
        <end position="59"/>
    </location>
</feature>
<evidence type="ECO:0000256" key="3">
    <source>
        <dbReference type="ARBA" id="ARBA00023125"/>
    </source>
</evidence>
<dbReference type="GO" id="GO:0006351">
    <property type="term" value="P:DNA-templated transcription"/>
    <property type="evidence" value="ECO:0007669"/>
    <property type="project" value="TreeGrafter"/>
</dbReference>
<accession>A0AAQ1HSI5</accession>
<comment type="similarity">
    <text evidence="1">Belongs to the LysR transcriptional regulatory family.</text>
</comment>
<dbReference type="Proteomes" id="UP000183385">
    <property type="component" value="Unassembled WGS sequence"/>
</dbReference>